<feature type="region of interest" description="Disordered" evidence="1">
    <location>
        <begin position="245"/>
        <end position="266"/>
    </location>
</feature>
<protein>
    <recommendedName>
        <fullName evidence="2">C2H2-type domain-containing protein</fullName>
    </recommendedName>
</protein>
<reference evidence="3" key="1">
    <citation type="journal article" date="2020" name="Nature">
        <title>Giant virus diversity and host interactions through global metagenomics.</title>
        <authorList>
            <person name="Schulz F."/>
            <person name="Roux S."/>
            <person name="Paez-Espino D."/>
            <person name="Jungbluth S."/>
            <person name="Walsh D.A."/>
            <person name="Denef V.J."/>
            <person name="McMahon K.D."/>
            <person name="Konstantinidis K.T."/>
            <person name="Eloe-Fadrosh E.A."/>
            <person name="Kyrpides N.C."/>
            <person name="Woyke T."/>
        </authorList>
    </citation>
    <scope>NUCLEOTIDE SEQUENCE</scope>
    <source>
        <strain evidence="3">GVMAG-M-3300018868-6</strain>
    </source>
</reference>
<feature type="region of interest" description="Disordered" evidence="1">
    <location>
        <begin position="78"/>
        <end position="98"/>
    </location>
</feature>
<organism evidence="3">
    <name type="scientific">viral metagenome</name>
    <dbReference type="NCBI Taxonomy" id="1070528"/>
    <lineage>
        <taxon>unclassified sequences</taxon>
        <taxon>metagenomes</taxon>
        <taxon>organismal metagenomes</taxon>
    </lineage>
</organism>
<dbReference type="AlphaFoldDB" id="A0A6C0BWS9"/>
<dbReference type="Gene3D" id="3.30.160.60">
    <property type="entry name" value="Classic Zinc Finger"/>
    <property type="match status" value="1"/>
</dbReference>
<name>A0A6C0BWS9_9ZZZZ</name>
<dbReference type="InterPro" id="IPR013087">
    <property type="entry name" value="Znf_C2H2_type"/>
</dbReference>
<feature type="domain" description="C2H2-type" evidence="2">
    <location>
        <begin position="45"/>
        <end position="72"/>
    </location>
</feature>
<proteinExistence type="predicted"/>
<evidence type="ECO:0000256" key="1">
    <source>
        <dbReference type="SAM" id="MobiDB-lite"/>
    </source>
</evidence>
<accession>A0A6C0BWS9</accession>
<evidence type="ECO:0000313" key="3">
    <source>
        <dbReference type="EMBL" id="QHS95723.1"/>
    </source>
</evidence>
<sequence>MSEPAFNCEKCKFSTDLPIQWQHHTELASHIKKTGGKPRDKSVKYKCPYCKKEYSFMSKLCIHMNSSCPKRPVKIEDENAQAQAEDESPAQEDVTPQQAKSSCNCEKCLSGDTEEPVDLETMVNRFIDRKRNMYPVDDVYHSQVYAMEMYDPTSPPVPDTGKVNYNEPMPDIEPIMKLIKHSRKMRKYMFAIVYDLLEEDFRQSKVVEAVKHYAEKRGFDVFTKDDFHLHIEDRNKIYLRSMRAREKEEGSDIPAYSKVKEKETTT</sequence>
<dbReference type="EMBL" id="MN739256">
    <property type="protein sequence ID" value="QHS95723.1"/>
    <property type="molecule type" value="Genomic_DNA"/>
</dbReference>
<dbReference type="PROSITE" id="PS50157">
    <property type="entry name" value="ZINC_FINGER_C2H2_2"/>
    <property type="match status" value="1"/>
</dbReference>
<evidence type="ECO:0000259" key="2">
    <source>
        <dbReference type="PROSITE" id="PS50157"/>
    </source>
</evidence>